<dbReference type="OrthoDB" id="9801773at2"/>
<keyword evidence="1" id="KW-0132">Cell division</keyword>
<dbReference type="EMBL" id="MYFO01000018">
    <property type="protein sequence ID" value="TFE86565.1"/>
    <property type="molecule type" value="Genomic_DNA"/>
</dbReference>
<sequence>MPVIRLEFDVAAPPSVCFDLSRSIDLHMASTAPTNEVAIAGRTSGLIGLGETVTWEATHFAIRQRLTSEITAFESPVYFVNEMVSGAFKRFRHEHRFESRGEGTLMTDIFDYTSPLGPLGRLADALFLYRYMKRLLVRRNLYIKQAAESGLV</sequence>
<dbReference type="AlphaFoldDB" id="A0A4Y8PYY4"/>
<reference evidence="1 2" key="1">
    <citation type="submission" date="2017-03" db="EMBL/GenBank/DDBJ databases">
        <title>Isolation of Levoglucosan Utilizing Bacteria.</title>
        <authorList>
            <person name="Arya A.S."/>
        </authorList>
    </citation>
    <scope>NUCLEOTIDE SEQUENCE [LARGE SCALE GENOMIC DNA]</scope>
    <source>
        <strain evidence="1 2">MEC069</strain>
    </source>
</reference>
<dbReference type="SUPFAM" id="SSF55961">
    <property type="entry name" value="Bet v1-like"/>
    <property type="match status" value="1"/>
</dbReference>
<proteinExistence type="predicted"/>
<keyword evidence="1" id="KW-0131">Cell cycle</keyword>
<dbReference type="GO" id="GO:0051301">
    <property type="term" value="P:cell division"/>
    <property type="evidence" value="ECO:0007669"/>
    <property type="project" value="UniProtKB-KW"/>
</dbReference>
<dbReference type="Gene3D" id="3.30.530.20">
    <property type="match status" value="1"/>
</dbReference>
<protein>
    <submittedName>
        <fullName evidence="1">Cell division protein</fullName>
    </submittedName>
</protein>
<organism evidence="1 2">
    <name type="scientific">Paenibacillus athensensis</name>
    <dbReference type="NCBI Taxonomy" id="1967502"/>
    <lineage>
        <taxon>Bacteria</taxon>
        <taxon>Bacillati</taxon>
        <taxon>Bacillota</taxon>
        <taxon>Bacilli</taxon>
        <taxon>Bacillales</taxon>
        <taxon>Paenibacillaceae</taxon>
        <taxon>Paenibacillus</taxon>
    </lineage>
</organism>
<evidence type="ECO:0000313" key="2">
    <source>
        <dbReference type="Proteomes" id="UP000298246"/>
    </source>
</evidence>
<dbReference type="Proteomes" id="UP000298246">
    <property type="component" value="Unassembled WGS sequence"/>
</dbReference>
<accession>A0A4Y8PYY4</accession>
<dbReference type="RefSeq" id="WP_134754021.1">
    <property type="nucleotide sequence ID" value="NZ_MYFO02000009.1"/>
</dbReference>
<evidence type="ECO:0000313" key="1">
    <source>
        <dbReference type="EMBL" id="TFE86565.1"/>
    </source>
</evidence>
<keyword evidence="2" id="KW-1185">Reference proteome</keyword>
<gene>
    <name evidence="1" type="ORF">B5M42_14480</name>
</gene>
<dbReference type="InterPro" id="IPR023393">
    <property type="entry name" value="START-like_dom_sf"/>
</dbReference>
<dbReference type="InterPro" id="IPR019587">
    <property type="entry name" value="Polyketide_cyclase/dehydratase"/>
</dbReference>
<dbReference type="CDD" id="cd07820">
    <property type="entry name" value="SRPBCC_3"/>
    <property type="match status" value="1"/>
</dbReference>
<name>A0A4Y8PYY4_9BACL</name>
<comment type="caution">
    <text evidence="1">The sequence shown here is derived from an EMBL/GenBank/DDBJ whole genome shotgun (WGS) entry which is preliminary data.</text>
</comment>
<dbReference type="Pfam" id="PF10604">
    <property type="entry name" value="Polyketide_cyc2"/>
    <property type="match status" value="1"/>
</dbReference>